<dbReference type="Pfam" id="PF08352">
    <property type="entry name" value="oligo_HPY"/>
    <property type="match status" value="2"/>
</dbReference>
<dbReference type="NCBIfam" id="NF007739">
    <property type="entry name" value="PRK10419.1"/>
    <property type="match status" value="2"/>
</dbReference>
<dbReference type="PANTHER" id="PTHR43776:SF7">
    <property type="entry name" value="D,D-DIPEPTIDE TRANSPORT ATP-BINDING PROTEIN DDPF-RELATED"/>
    <property type="match status" value="1"/>
</dbReference>
<organism evidence="7 8">
    <name type="scientific">Pelagibacterium lacus</name>
    <dbReference type="NCBI Taxonomy" id="2282655"/>
    <lineage>
        <taxon>Bacteria</taxon>
        <taxon>Pseudomonadati</taxon>
        <taxon>Pseudomonadota</taxon>
        <taxon>Alphaproteobacteria</taxon>
        <taxon>Hyphomicrobiales</taxon>
        <taxon>Devosiaceae</taxon>
        <taxon>Pelagibacterium</taxon>
    </lineage>
</organism>
<dbReference type="Proteomes" id="UP000253759">
    <property type="component" value="Unassembled WGS sequence"/>
</dbReference>
<dbReference type="InterPro" id="IPR003593">
    <property type="entry name" value="AAA+_ATPase"/>
</dbReference>
<name>A0A369W9L0_9HYPH</name>
<dbReference type="Gene3D" id="3.40.50.300">
    <property type="entry name" value="P-loop containing nucleotide triphosphate hydrolases"/>
    <property type="match status" value="2"/>
</dbReference>
<evidence type="ECO:0000313" key="8">
    <source>
        <dbReference type="Proteomes" id="UP000253759"/>
    </source>
</evidence>
<evidence type="ECO:0000259" key="6">
    <source>
        <dbReference type="PROSITE" id="PS50893"/>
    </source>
</evidence>
<dbReference type="OrthoDB" id="9802264at2"/>
<evidence type="ECO:0000313" key="7">
    <source>
        <dbReference type="EMBL" id="RDE09962.1"/>
    </source>
</evidence>
<dbReference type="SMART" id="SM00382">
    <property type="entry name" value="AAA"/>
    <property type="match status" value="2"/>
</dbReference>
<dbReference type="PROSITE" id="PS00211">
    <property type="entry name" value="ABC_TRANSPORTER_1"/>
    <property type="match status" value="2"/>
</dbReference>
<dbReference type="InterPro" id="IPR017871">
    <property type="entry name" value="ABC_transporter-like_CS"/>
</dbReference>
<dbReference type="InterPro" id="IPR003439">
    <property type="entry name" value="ABC_transporter-like_ATP-bd"/>
</dbReference>
<evidence type="ECO:0000256" key="4">
    <source>
        <dbReference type="ARBA" id="ARBA00022741"/>
    </source>
</evidence>
<comment type="similarity">
    <text evidence="2">Belongs to the ABC transporter superfamily.</text>
</comment>
<dbReference type="RefSeq" id="WP_114644729.1">
    <property type="nucleotide sequence ID" value="NZ_QQNH01000003.1"/>
</dbReference>
<evidence type="ECO:0000256" key="2">
    <source>
        <dbReference type="ARBA" id="ARBA00005417"/>
    </source>
</evidence>
<keyword evidence="3" id="KW-0813">Transport</keyword>
<keyword evidence="5 7" id="KW-0067">ATP-binding</keyword>
<dbReference type="EMBL" id="QQNH01000003">
    <property type="protein sequence ID" value="RDE09962.1"/>
    <property type="molecule type" value="Genomic_DNA"/>
</dbReference>
<dbReference type="FunFam" id="3.40.50.300:FF:000016">
    <property type="entry name" value="Oligopeptide ABC transporter ATP-binding component"/>
    <property type="match status" value="1"/>
</dbReference>
<gene>
    <name evidence="7" type="ORF">DVH29_03255</name>
</gene>
<dbReference type="NCBIfam" id="NF008453">
    <property type="entry name" value="PRK11308.1"/>
    <property type="match status" value="2"/>
</dbReference>
<dbReference type="GO" id="GO:0055085">
    <property type="term" value="P:transmembrane transport"/>
    <property type="evidence" value="ECO:0007669"/>
    <property type="project" value="UniProtKB-ARBA"/>
</dbReference>
<keyword evidence="4" id="KW-0547">Nucleotide-binding</keyword>
<dbReference type="PANTHER" id="PTHR43776">
    <property type="entry name" value="TRANSPORT ATP-BINDING PROTEIN"/>
    <property type="match status" value="1"/>
</dbReference>
<dbReference type="PROSITE" id="PS50893">
    <property type="entry name" value="ABC_TRANSPORTER_2"/>
    <property type="match status" value="2"/>
</dbReference>
<protein>
    <submittedName>
        <fullName evidence="7">ABC transporter ATP-binding protein</fullName>
    </submittedName>
</protein>
<dbReference type="CDD" id="cd03257">
    <property type="entry name" value="ABC_NikE_OppD_transporters"/>
    <property type="match status" value="2"/>
</dbReference>
<evidence type="ECO:0000256" key="3">
    <source>
        <dbReference type="ARBA" id="ARBA00022448"/>
    </source>
</evidence>
<dbReference type="InterPro" id="IPR027417">
    <property type="entry name" value="P-loop_NTPase"/>
</dbReference>
<proteinExistence type="inferred from homology"/>
<dbReference type="GO" id="GO:0016887">
    <property type="term" value="F:ATP hydrolysis activity"/>
    <property type="evidence" value="ECO:0007669"/>
    <property type="project" value="InterPro"/>
</dbReference>
<dbReference type="GO" id="GO:0005524">
    <property type="term" value="F:ATP binding"/>
    <property type="evidence" value="ECO:0007669"/>
    <property type="project" value="UniProtKB-KW"/>
</dbReference>
<reference evidence="8" key="1">
    <citation type="submission" date="2018-07" db="EMBL/GenBank/DDBJ databases">
        <authorList>
            <person name="Liu B.-T."/>
            <person name="Du Z."/>
        </authorList>
    </citation>
    <scope>NUCLEOTIDE SEQUENCE [LARGE SCALE GENOMIC DNA]</scope>
    <source>
        <strain evidence="8">XYN52</strain>
    </source>
</reference>
<feature type="domain" description="ABC transporter" evidence="6">
    <location>
        <begin position="8"/>
        <end position="256"/>
    </location>
</feature>
<evidence type="ECO:0000256" key="5">
    <source>
        <dbReference type="ARBA" id="ARBA00022840"/>
    </source>
</evidence>
<dbReference type="GO" id="GO:0015833">
    <property type="term" value="P:peptide transport"/>
    <property type="evidence" value="ECO:0007669"/>
    <property type="project" value="InterPro"/>
</dbReference>
<dbReference type="GO" id="GO:0005886">
    <property type="term" value="C:plasma membrane"/>
    <property type="evidence" value="ECO:0007669"/>
    <property type="project" value="UniProtKB-SubCell"/>
</dbReference>
<dbReference type="InterPro" id="IPR050319">
    <property type="entry name" value="ABC_transp_ATP-bind"/>
</dbReference>
<evidence type="ECO:0000256" key="1">
    <source>
        <dbReference type="ARBA" id="ARBA00004417"/>
    </source>
</evidence>
<accession>A0A369W9L0</accession>
<comment type="subcellular location">
    <subcellularLocation>
        <location evidence="1">Cell inner membrane</location>
        <topology evidence="1">Peripheral membrane protein</topology>
    </subcellularLocation>
</comment>
<sequence length="551" mass="60493">MTEPLLSVKNLKVVFHLRRGDFTAVNGISFDIMPGEVLGVVGESGAGKSMTGTAIMGLIDRPGEVIVDEIRLKGERIDNLPEEKMRHIRGRRIAMVMQDPLTSLNPLYTVGEQLVETIRRHLPLSHDQAKKRAIELLADAGIPDPQSRIDSYPHQFSGGMRQRVVISLALAAEPEMIVADEPTSALDVSVQAQIMKVLKRLCAERGVAVMLITHDMGVIAENADRMIVMNKGEIVETGSVGDIINRPREPYTKKLIEAIPSIKTQNPRYAAAVARGEAETTAEALVEVKGLSKTFDLSPSLVSRLFGGKHRKLVHAVQDVSFAVEKGKTYGLVGESGSGKSTCARMLVGLLEPSAGEIRLEGTDIWRDRNAAAKRRSKIQMIFQDPYASLNPRWRVGAIIAEPMRALGISTNSTEIADRVADLLERVRLDPEAMRKFPHEFSGGQRQRIAIARALSSQPEFIICDEPTSALDVSVQAQVLELMRRLQDEFGLTYLLISHNLAVIRQMADSVGVLHNGVMVENGPVEQIFANPQADYTRMLLDAVPDISNVA</sequence>
<comment type="caution">
    <text evidence="7">The sequence shown here is derived from an EMBL/GenBank/DDBJ whole genome shotgun (WGS) entry which is preliminary data.</text>
</comment>
<feature type="domain" description="ABC transporter" evidence="6">
    <location>
        <begin position="286"/>
        <end position="541"/>
    </location>
</feature>
<dbReference type="AlphaFoldDB" id="A0A369W9L0"/>
<keyword evidence="8" id="KW-1185">Reference proteome</keyword>
<dbReference type="SUPFAM" id="SSF52540">
    <property type="entry name" value="P-loop containing nucleoside triphosphate hydrolases"/>
    <property type="match status" value="2"/>
</dbReference>
<dbReference type="InterPro" id="IPR013563">
    <property type="entry name" value="Oligopep_ABC_C"/>
</dbReference>
<dbReference type="Pfam" id="PF00005">
    <property type="entry name" value="ABC_tran"/>
    <property type="match status" value="2"/>
</dbReference>